<dbReference type="Pfam" id="PF05426">
    <property type="entry name" value="Alginate_lyase"/>
    <property type="match status" value="1"/>
</dbReference>
<dbReference type="InterPro" id="IPR008397">
    <property type="entry name" value="Alginate_lyase_dom"/>
</dbReference>
<protein>
    <submittedName>
        <fullName evidence="4">Alginate lyase</fullName>
    </submittedName>
</protein>
<dbReference type="Gene3D" id="1.50.10.100">
    <property type="entry name" value="Chondroitin AC/alginate lyase"/>
    <property type="match status" value="1"/>
</dbReference>
<evidence type="ECO:0000313" key="4">
    <source>
        <dbReference type="EMBL" id="SFD52763.1"/>
    </source>
</evidence>
<proteinExistence type="predicted"/>
<evidence type="ECO:0000313" key="5">
    <source>
        <dbReference type="Proteomes" id="UP000198855"/>
    </source>
</evidence>
<keyword evidence="5" id="KW-1185">Reference proteome</keyword>
<dbReference type="GO" id="GO:0016829">
    <property type="term" value="F:lyase activity"/>
    <property type="evidence" value="ECO:0007669"/>
    <property type="project" value="UniProtKB-KW"/>
</dbReference>
<gene>
    <name evidence="4" type="ORF">SAMN05216378_0325</name>
</gene>
<dbReference type="EMBL" id="FOMT01000001">
    <property type="protein sequence ID" value="SFD52763.1"/>
    <property type="molecule type" value="Genomic_DNA"/>
</dbReference>
<keyword evidence="2 4" id="KW-0456">Lyase</keyword>
<organism evidence="4 5">
    <name type="scientific">Paenibacillus catalpae</name>
    <dbReference type="NCBI Taxonomy" id="1045775"/>
    <lineage>
        <taxon>Bacteria</taxon>
        <taxon>Bacillati</taxon>
        <taxon>Bacillota</taxon>
        <taxon>Bacilli</taxon>
        <taxon>Bacillales</taxon>
        <taxon>Paenibacillaceae</taxon>
        <taxon>Paenibacillus</taxon>
    </lineage>
</organism>
<keyword evidence="1" id="KW-0732">Signal</keyword>
<name>A0A1I1T8Y0_9BACL</name>
<feature type="domain" description="Alginate lyase" evidence="3">
    <location>
        <begin position="42"/>
        <end position="252"/>
    </location>
</feature>
<dbReference type="InterPro" id="IPR008929">
    <property type="entry name" value="Chondroitin_lyas"/>
</dbReference>
<sequence>MNHAAVRDELLRMAKDSLTISCHAVPVWHIPGFYFDTDSHLAAKRLMETDVQAAYTTALAYRLTGNTVFADKAMELIQGWAAVNREITDKDGPLVSAYLGAGLLQAAEWIKTYPGWQRAEQEQFVQWTTLVLLPEWDQIPLRNNWWSWSLYAQLLLYRFMGDTTAFAEEAANLKEHIDSSLSLTGFIPEETTRGTNAIWYHYFALAPLTAAAKQILDVTGEDLFRWISPGGKSIKQALDTLFYYADGRAEEWPYEQGQNFPSPLTPRSWPLDLYEAMSRVYEDPEYDRFVSSYRPIIGNMNRNSGYFQSYAWVFPELL</sequence>
<evidence type="ECO:0000259" key="3">
    <source>
        <dbReference type="Pfam" id="PF05426"/>
    </source>
</evidence>
<evidence type="ECO:0000256" key="1">
    <source>
        <dbReference type="ARBA" id="ARBA00022729"/>
    </source>
</evidence>
<dbReference type="RefSeq" id="WP_175532692.1">
    <property type="nucleotide sequence ID" value="NZ_FOMT01000001.1"/>
</dbReference>
<dbReference type="GO" id="GO:0042597">
    <property type="term" value="C:periplasmic space"/>
    <property type="evidence" value="ECO:0007669"/>
    <property type="project" value="InterPro"/>
</dbReference>
<evidence type="ECO:0000256" key="2">
    <source>
        <dbReference type="ARBA" id="ARBA00023239"/>
    </source>
</evidence>
<dbReference type="AlphaFoldDB" id="A0A1I1T8Y0"/>
<dbReference type="SUPFAM" id="SSF48230">
    <property type="entry name" value="Chondroitin AC/alginate lyase"/>
    <property type="match status" value="1"/>
</dbReference>
<accession>A0A1I1T8Y0</accession>
<reference evidence="5" key="1">
    <citation type="submission" date="2016-10" db="EMBL/GenBank/DDBJ databases">
        <authorList>
            <person name="Varghese N."/>
            <person name="Submissions S."/>
        </authorList>
    </citation>
    <scope>NUCLEOTIDE SEQUENCE [LARGE SCALE GENOMIC DNA]</scope>
    <source>
        <strain evidence="5">CGMCC 1.10784</strain>
    </source>
</reference>
<dbReference type="STRING" id="1045775.SAMN05216378_0325"/>
<dbReference type="Proteomes" id="UP000198855">
    <property type="component" value="Unassembled WGS sequence"/>
</dbReference>